<evidence type="ECO:0000256" key="5">
    <source>
        <dbReference type="ARBA" id="ARBA00023004"/>
    </source>
</evidence>
<keyword evidence="7" id="KW-0812">Transmembrane</keyword>
<keyword evidence="5" id="KW-0408">Iron</keyword>
<keyword evidence="10" id="KW-1185">Reference proteome</keyword>
<evidence type="ECO:0000256" key="3">
    <source>
        <dbReference type="ARBA" id="ARBA00022723"/>
    </source>
</evidence>
<dbReference type="Gene3D" id="2.60.40.10">
    <property type="entry name" value="Immunoglobulins"/>
    <property type="match status" value="1"/>
</dbReference>
<feature type="transmembrane region" description="Helical" evidence="7">
    <location>
        <begin position="27"/>
        <end position="45"/>
    </location>
</feature>
<evidence type="ECO:0000256" key="1">
    <source>
        <dbReference type="ARBA" id="ARBA00022448"/>
    </source>
</evidence>
<evidence type="ECO:0000256" key="2">
    <source>
        <dbReference type="ARBA" id="ARBA00022485"/>
    </source>
</evidence>
<dbReference type="PROSITE" id="PS51379">
    <property type="entry name" value="4FE4S_FER_2"/>
    <property type="match status" value="1"/>
</dbReference>
<dbReference type="PANTHER" id="PTHR30176">
    <property type="entry name" value="FERREDOXIN-TYPE PROTEIN NAPH"/>
    <property type="match status" value="1"/>
</dbReference>
<gene>
    <name evidence="9" type="primary">fdxB</name>
    <name evidence="9" type="ORF">NHP190003_09530</name>
</gene>
<keyword evidence="6" id="KW-0411">Iron-sulfur</keyword>
<dbReference type="PROSITE" id="PS00198">
    <property type="entry name" value="4FE4S_FER_1"/>
    <property type="match status" value="1"/>
</dbReference>
<dbReference type="InterPro" id="IPR051684">
    <property type="entry name" value="Electron_Trans/Redox"/>
</dbReference>
<evidence type="ECO:0000256" key="7">
    <source>
        <dbReference type="SAM" id="Phobius"/>
    </source>
</evidence>
<keyword evidence="2" id="KW-0004">4Fe-4S</keyword>
<keyword evidence="7" id="KW-1133">Transmembrane helix</keyword>
<name>A0ABM7SAP6_9HELI</name>
<dbReference type="NCBIfam" id="TIGR02745">
    <property type="entry name" value="ccoG_rdxA_fixG"/>
    <property type="match status" value="1"/>
</dbReference>
<dbReference type="SUPFAM" id="SSF54862">
    <property type="entry name" value="4Fe-4S ferredoxins"/>
    <property type="match status" value="1"/>
</dbReference>
<evidence type="ECO:0000313" key="10">
    <source>
        <dbReference type="Proteomes" id="UP000826775"/>
    </source>
</evidence>
<evidence type="ECO:0000313" key="9">
    <source>
        <dbReference type="EMBL" id="BCZ17671.1"/>
    </source>
</evidence>
<keyword evidence="4" id="KW-0249">Electron transport</keyword>
<keyword evidence="7" id="KW-0472">Membrane</keyword>
<dbReference type="InterPro" id="IPR032879">
    <property type="entry name" value="FixG_C"/>
</dbReference>
<dbReference type="Pfam" id="PF11614">
    <property type="entry name" value="FixG_C"/>
    <property type="match status" value="1"/>
</dbReference>
<proteinExistence type="predicted"/>
<dbReference type="InterPro" id="IPR013783">
    <property type="entry name" value="Ig-like_fold"/>
</dbReference>
<sequence>MTMDLQNSAKGADKTQFFRQSFRLKRYIVAIAITIFAIGVPFIHMGEGQVFLISFEHRQIHIFGKIYSAQEMYLMPFLVIFLFIFIFFITSMLGRVWCGWGCPQTIFRTIHRDLIETKILGLHAKISNKQRPTPKTASNQLKKIVGLFLFAPVPIVAMAVLLFYFVPPHEFFSHLAHPSDNALLIGIWAVLSAVVFFDIVVVKERFCIYLCPYARVQSVLFDDNTLNPIYDSARGGAIYDENNVKIPSLPQKRNKTNECVSCNHCVLVCPTHIDIRKGMQLECINCLECVDACTVTMGKLNKPSLIQWSSTNATNTHNKVKLWRAKTIAYVGVLLVVVGALIIGSLKKASMILDITHGGQLYAIHNDFVDNSYVFLFQNTSNRAHAYTFNVDDPNISIVRPKDTLSIDPQGKLKVVVVLRMPLKIAKEAYKKHDVTHAKKEILPIVVKAYSVDNPKISVQQESIFIVPSALKPTKPKTH</sequence>
<dbReference type="Pfam" id="PF13746">
    <property type="entry name" value="Fer4_18"/>
    <property type="match status" value="1"/>
</dbReference>
<dbReference type="InterPro" id="IPR017900">
    <property type="entry name" value="4Fe4S_Fe_S_CS"/>
</dbReference>
<feature type="transmembrane region" description="Helical" evidence="7">
    <location>
        <begin position="182"/>
        <end position="202"/>
    </location>
</feature>
<feature type="transmembrane region" description="Helical" evidence="7">
    <location>
        <begin position="327"/>
        <end position="346"/>
    </location>
</feature>
<feature type="transmembrane region" description="Helical" evidence="7">
    <location>
        <begin position="144"/>
        <end position="166"/>
    </location>
</feature>
<accession>A0ABM7SAP6</accession>
<evidence type="ECO:0000259" key="8">
    <source>
        <dbReference type="PROSITE" id="PS51379"/>
    </source>
</evidence>
<protein>
    <submittedName>
        <fullName evidence="9">Ferrodoxin-like protein FdxB</fullName>
    </submittedName>
</protein>
<feature type="transmembrane region" description="Helical" evidence="7">
    <location>
        <begin position="73"/>
        <end position="98"/>
    </location>
</feature>
<dbReference type="PANTHER" id="PTHR30176:SF3">
    <property type="entry name" value="FERREDOXIN-TYPE PROTEIN NAPH"/>
    <property type="match status" value="1"/>
</dbReference>
<keyword evidence="1" id="KW-0813">Transport</keyword>
<keyword evidence="3" id="KW-0479">Metal-binding</keyword>
<feature type="domain" description="4Fe-4S ferredoxin-type" evidence="8">
    <location>
        <begin position="249"/>
        <end position="278"/>
    </location>
</feature>
<dbReference type="InterPro" id="IPR017896">
    <property type="entry name" value="4Fe4S_Fe-S-bd"/>
</dbReference>
<evidence type="ECO:0000256" key="4">
    <source>
        <dbReference type="ARBA" id="ARBA00022982"/>
    </source>
</evidence>
<dbReference type="Pfam" id="PF12801">
    <property type="entry name" value="Fer4_5"/>
    <property type="match status" value="1"/>
</dbReference>
<organism evidence="9 10">
    <name type="scientific">Helicobacter gastrocanis</name>
    <dbReference type="NCBI Taxonomy" id="2849641"/>
    <lineage>
        <taxon>Bacteria</taxon>
        <taxon>Pseudomonadati</taxon>
        <taxon>Campylobacterota</taxon>
        <taxon>Epsilonproteobacteria</taxon>
        <taxon>Campylobacterales</taxon>
        <taxon>Helicobacteraceae</taxon>
        <taxon>Helicobacter</taxon>
    </lineage>
</organism>
<dbReference type="Proteomes" id="UP000826775">
    <property type="component" value="Chromosome"/>
</dbReference>
<dbReference type="EMBL" id="AP024814">
    <property type="protein sequence ID" value="BCZ17671.1"/>
    <property type="molecule type" value="Genomic_DNA"/>
</dbReference>
<dbReference type="InterPro" id="IPR014116">
    <property type="entry name" value="Cyt_c_oxidase_cbb3_FixG"/>
</dbReference>
<evidence type="ECO:0000256" key="6">
    <source>
        <dbReference type="ARBA" id="ARBA00023014"/>
    </source>
</evidence>
<reference evidence="9 10" key="1">
    <citation type="submission" date="2021-07" db="EMBL/GenBank/DDBJ databases">
        <title>Novel Helicobacter sp. Isolated from a dog.</title>
        <authorList>
            <person name="Rimbara E."/>
            <person name="Suzuki M."/>
        </authorList>
    </citation>
    <scope>NUCLEOTIDE SEQUENCE [LARGE SCALE GENOMIC DNA]</scope>
    <source>
        <strain evidence="10">NHP19-003</strain>
    </source>
</reference>